<evidence type="ECO:0000313" key="25">
    <source>
        <dbReference type="Proteomes" id="UP000284024"/>
    </source>
</evidence>
<dbReference type="Proteomes" id="UP000265808">
    <property type="component" value="Unassembled WGS sequence"/>
</dbReference>
<evidence type="ECO:0000313" key="6">
    <source>
        <dbReference type="EMBL" id="RGR50509.1"/>
    </source>
</evidence>
<reference evidence="16 32" key="4">
    <citation type="submission" date="2019-07" db="EMBL/GenBank/DDBJ databases">
        <authorList>
            <person name="Hibberd C M."/>
            <person name="Gehrig L. J."/>
            <person name="Chang H.-W."/>
            <person name="Venkatesh S."/>
        </authorList>
    </citation>
    <scope>NUCLEOTIDE SEQUENCE [LARGE SCALE GENOMIC DNA]</scope>
    <source>
        <strain evidence="16">Ruminococcus_obeum_SSTS_Bg7063</strain>
    </source>
</reference>
<name>A0A173WDE0_9FIRM</name>
<dbReference type="AlphaFoldDB" id="A0A173WDE0"/>
<dbReference type="EMBL" id="QRHZ01000001">
    <property type="protein sequence ID" value="RHG20193.1"/>
    <property type="molecule type" value="Genomic_DNA"/>
</dbReference>
<evidence type="ECO:0000313" key="9">
    <source>
        <dbReference type="EMBL" id="RHE14910.1"/>
    </source>
</evidence>
<dbReference type="EMBL" id="QSJW01000002">
    <property type="protein sequence ID" value="RHE14910.1"/>
    <property type="molecule type" value="Genomic_DNA"/>
</dbReference>
<evidence type="ECO:0000313" key="24">
    <source>
        <dbReference type="Proteomes" id="UP000283928"/>
    </source>
</evidence>
<dbReference type="Proteomes" id="UP000261105">
    <property type="component" value="Unassembled WGS sequence"/>
</dbReference>
<dbReference type="EMBL" id="CYZD01000001">
    <property type="protein sequence ID" value="CUN37080.1"/>
    <property type="molecule type" value="Genomic_DNA"/>
</dbReference>
<dbReference type="OrthoDB" id="1972116at2"/>
<reference evidence="17 18" key="1">
    <citation type="submission" date="2015-09" db="EMBL/GenBank/DDBJ databases">
        <authorList>
            <consortium name="Pathogen Informatics"/>
        </authorList>
    </citation>
    <scope>NUCLEOTIDE SEQUENCE [LARGE SCALE GENOMIC DNA]</scope>
    <source>
        <strain evidence="1 17">2789STDY5608837</strain>
        <strain evidence="2 18">2789STDY5834921</strain>
    </source>
</reference>
<evidence type="ECO:0000313" key="4">
    <source>
        <dbReference type="EMBL" id="RGN87937.1"/>
    </source>
</evidence>
<evidence type="ECO:0000313" key="20">
    <source>
        <dbReference type="Proteomes" id="UP000261222"/>
    </source>
</evidence>
<evidence type="ECO:0000313" key="10">
    <source>
        <dbReference type="EMBL" id="RHE76522.1"/>
    </source>
</evidence>
<dbReference type="Proteomes" id="UP000284644">
    <property type="component" value="Unassembled WGS sequence"/>
</dbReference>
<dbReference type="Proteomes" id="UP000265828">
    <property type="component" value="Unassembled WGS sequence"/>
</dbReference>
<evidence type="ECO:0000313" key="14">
    <source>
        <dbReference type="EMBL" id="RHL49557.1"/>
    </source>
</evidence>
<proteinExistence type="predicted"/>
<dbReference type="EMBL" id="QRZI01000002">
    <property type="protein sequence ID" value="RGV65764.1"/>
    <property type="molecule type" value="Genomic_DNA"/>
</dbReference>
<evidence type="ECO:0000313" key="2">
    <source>
        <dbReference type="EMBL" id="CUP08746.1"/>
    </source>
</evidence>
<evidence type="ECO:0000313" key="13">
    <source>
        <dbReference type="EMBL" id="RHK98406.1"/>
    </source>
</evidence>
<evidence type="ECO:0000313" key="31">
    <source>
        <dbReference type="Proteomes" id="UP000293506"/>
    </source>
</evidence>
<dbReference type="EMBL" id="QSKO01000005">
    <property type="protein sequence ID" value="RHE76522.1"/>
    <property type="molecule type" value="Genomic_DNA"/>
</dbReference>
<evidence type="ECO:0000313" key="29">
    <source>
        <dbReference type="Proteomes" id="UP000285839"/>
    </source>
</evidence>
<reference evidence="19 20" key="2">
    <citation type="submission" date="2018-08" db="EMBL/GenBank/DDBJ databases">
        <title>A genome reference for cultivated species of the human gut microbiota.</title>
        <authorList>
            <person name="Zou Y."/>
            <person name="Xue W."/>
            <person name="Luo G."/>
        </authorList>
    </citation>
    <scope>NUCLEOTIDE SEQUENCE [LARGE SCALE GENOMIC DNA]</scope>
    <source>
        <strain evidence="7 22">AF14-23</strain>
        <strain evidence="6 29">AF25-21</strain>
        <strain evidence="5 23">AF29-2BH</strain>
        <strain evidence="14 30">AF37-6AC</strain>
        <strain evidence="13 27">AF39-4</strain>
        <strain evidence="12 25">AM18-2AC</strain>
        <strain evidence="11 26">AM22-9LB</strain>
        <strain evidence="10 24">AM27-32LB</strain>
        <strain evidence="9 28">AM29-25AC</strain>
        <strain evidence="8 21">AM37-4AC</strain>
        <strain evidence="4 19">OM03-6</strain>
        <strain evidence="3 20">OM06-11AA</strain>
    </source>
</reference>
<evidence type="ECO:0000313" key="32">
    <source>
        <dbReference type="Proteomes" id="UP000409147"/>
    </source>
</evidence>
<accession>A0A173WDE0</accession>
<dbReference type="Proteomes" id="UP000283585">
    <property type="component" value="Unassembled WGS sequence"/>
</dbReference>
<sequence>MEQETIAQTMLDQLVTDENSQMLKALIPYLSFSGQRILAAYAKTQELCNTLQLFSRPQNDMQICSSRPMNPMELLNDIRKFSYGENRKKLDQAVNMFAMLEMLMTINE</sequence>
<dbReference type="EMBL" id="QRJH01000001">
    <property type="protein sequence ID" value="RHH21266.1"/>
    <property type="molecule type" value="Genomic_DNA"/>
</dbReference>
<evidence type="ECO:0000313" key="18">
    <source>
        <dbReference type="Proteomes" id="UP000095413"/>
    </source>
</evidence>
<dbReference type="EMBL" id="QROS01000002">
    <property type="protein sequence ID" value="RHL49557.1"/>
    <property type="molecule type" value="Genomic_DNA"/>
</dbReference>
<evidence type="ECO:0000313" key="1">
    <source>
        <dbReference type="EMBL" id="CUN37080.1"/>
    </source>
</evidence>
<dbReference type="EMBL" id="QRSS01000006">
    <property type="protein sequence ID" value="RGQ05689.1"/>
    <property type="molecule type" value="Genomic_DNA"/>
</dbReference>
<evidence type="ECO:0000313" key="15">
    <source>
        <dbReference type="EMBL" id="RYT67518.1"/>
    </source>
</evidence>
<organism evidence="1 17">
    <name type="scientific">Blautia obeum</name>
    <dbReference type="NCBI Taxonomy" id="40520"/>
    <lineage>
        <taxon>Bacteria</taxon>
        <taxon>Bacillati</taxon>
        <taxon>Bacillota</taxon>
        <taxon>Clostridia</taxon>
        <taxon>Lachnospirales</taxon>
        <taxon>Lachnospiraceae</taxon>
        <taxon>Blautia</taxon>
    </lineage>
</organism>
<dbReference type="EMBL" id="QRUH01000002">
    <property type="protein sequence ID" value="RGR50509.1"/>
    <property type="molecule type" value="Genomic_DNA"/>
</dbReference>
<evidence type="ECO:0000313" key="8">
    <source>
        <dbReference type="EMBL" id="RHC10178.1"/>
    </source>
</evidence>
<dbReference type="Proteomes" id="UP000095409">
    <property type="component" value="Unassembled WGS sequence"/>
</dbReference>
<evidence type="ECO:0000313" key="23">
    <source>
        <dbReference type="Proteomes" id="UP000283585"/>
    </source>
</evidence>
<dbReference type="Proteomes" id="UP000284220">
    <property type="component" value="Unassembled WGS sequence"/>
</dbReference>
<evidence type="ECO:0000313" key="7">
    <source>
        <dbReference type="EMBL" id="RGV65764.1"/>
    </source>
</evidence>
<dbReference type="Proteomes" id="UP000095413">
    <property type="component" value="Unassembled WGS sequence"/>
</dbReference>
<evidence type="ECO:0000313" key="26">
    <source>
        <dbReference type="Proteomes" id="UP000284220"/>
    </source>
</evidence>
<keyword evidence="32" id="KW-1185">Reference proteome</keyword>
<dbReference type="Proteomes" id="UP000284024">
    <property type="component" value="Unassembled WGS sequence"/>
</dbReference>
<dbReference type="EMBL" id="QSUZ01000007">
    <property type="protein sequence ID" value="RGN87937.1"/>
    <property type="molecule type" value="Genomic_DNA"/>
</dbReference>
<dbReference type="Proteomes" id="UP000285897">
    <property type="component" value="Unassembled WGS sequence"/>
</dbReference>
<dbReference type="EMBL" id="CZBA01000001">
    <property type="protein sequence ID" value="CUP08746.1"/>
    <property type="molecule type" value="Genomic_DNA"/>
</dbReference>
<dbReference type="Proteomes" id="UP000285839">
    <property type="component" value="Unassembled WGS sequence"/>
</dbReference>
<dbReference type="EMBL" id="CABHNB010000041">
    <property type="protein sequence ID" value="VUX17120.1"/>
    <property type="molecule type" value="Genomic_DNA"/>
</dbReference>
<dbReference type="EMBL" id="QROE01000001">
    <property type="protein sequence ID" value="RHK98406.1"/>
    <property type="molecule type" value="Genomic_DNA"/>
</dbReference>
<dbReference type="Proteomes" id="UP000409147">
    <property type="component" value="Unassembled WGS sequence"/>
</dbReference>
<dbReference type="Proteomes" id="UP000284267">
    <property type="component" value="Unassembled WGS sequence"/>
</dbReference>
<evidence type="ECO:0000313" key="28">
    <source>
        <dbReference type="Proteomes" id="UP000284644"/>
    </source>
</evidence>
<dbReference type="RefSeq" id="WP_022388802.1">
    <property type="nucleotide sequence ID" value="NZ_CABHNB010000041.1"/>
</dbReference>
<evidence type="ECO:0000313" key="17">
    <source>
        <dbReference type="Proteomes" id="UP000095409"/>
    </source>
</evidence>
<evidence type="ECO:0000313" key="22">
    <source>
        <dbReference type="Proteomes" id="UP000265828"/>
    </source>
</evidence>
<dbReference type="Proteomes" id="UP000293506">
    <property type="component" value="Unassembled WGS sequence"/>
</dbReference>
<evidence type="ECO:0000313" key="21">
    <source>
        <dbReference type="Proteomes" id="UP000265808"/>
    </source>
</evidence>
<evidence type="ECO:0000313" key="5">
    <source>
        <dbReference type="EMBL" id="RGQ05689.1"/>
    </source>
</evidence>
<gene>
    <name evidence="14" type="ORF">DW021_04235</name>
    <name evidence="13" type="ORF">DW040_03615</name>
    <name evidence="12" type="ORF">DW222_02195</name>
    <name evidence="11" type="ORF">DW272_03025</name>
    <name evidence="10" type="ORF">DW723_05445</name>
    <name evidence="9" type="ORF">DW767_03775</name>
    <name evidence="8" type="ORF">DW859_01825</name>
    <name evidence="7" type="ORF">DWW07_04235</name>
    <name evidence="6" type="ORF">DWY46_03750</name>
    <name evidence="5" type="ORF">DWZ12_07295</name>
    <name evidence="4" type="ORF">DXB38_07495</name>
    <name evidence="3" type="ORF">DXB81_02050</name>
    <name evidence="15" type="ORF">EAI82_06230</name>
    <name evidence="1" type="ORF">ERS852394_00048</name>
    <name evidence="2" type="ORF">ERS852533_00272</name>
    <name evidence="16" type="ORF">ROSSTS7063_02679</name>
</gene>
<evidence type="ECO:0000313" key="19">
    <source>
        <dbReference type="Proteomes" id="UP000261105"/>
    </source>
</evidence>
<protein>
    <submittedName>
        <fullName evidence="1">Uncharacterized protein</fullName>
    </submittedName>
</protein>
<evidence type="ECO:0000313" key="30">
    <source>
        <dbReference type="Proteomes" id="UP000285897"/>
    </source>
</evidence>
<dbReference type="EMBL" id="QSHL01000001">
    <property type="protein sequence ID" value="RHC10178.1"/>
    <property type="molecule type" value="Genomic_DNA"/>
</dbReference>
<reference evidence="15 31" key="3">
    <citation type="journal article" date="2019" name="Science, e1252229">
        <title>Invertible promoters mediate bacterial phase variation, antibiotic resistance, and host adaptation in the gut.</title>
        <authorList>
            <person name="Jiang X."/>
            <person name="Hall A.B."/>
            <person name="Arthur T.D."/>
            <person name="Plichta D.R."/>
            <person name="Covington C.T."/>
            <person name="Poyet M."/>
            <person name="Crothers J."/>
            <person name="Moses P.L."/>
            <person name="Tolonen A.C."/>
            <person name="Vlamakis H."/>
            <person name="Alm E.J."/>
            <person name="Xavier R.J."/>
        </authorList>
    </citation>
    <scope>NUCLEOTIDE SEQUENCE [LARGE SCALE GENOMIC DNA]</scope>
    <source>
        <strain evidence="15">Af_0058</strain>
        <strain evidence="31">af_0058</strain>
    </source>
</reference>
<evidence type="ECO:0000313" key="12">
    <source>
        <dbReference type="EMBL" id="RHH21266.1"/>
    </source>
</evidence>
<evidence type="ECO:0000313" key="16">
    <source>
        <dbReference type="EMBL" id="VUX17120.1"/>
    </source>
</evidence>
<evidence type="ECO:0000313" key="3">
    <source>
        <dbReference type="EMBL" id="RGN07335.1"/>
    </source>
</evidence>
<dbReference type="Proteomes" id="UP000283928">
    <property type="component" value="Unassembled WGS sequence"/>
</dbReference>
<dbReference type="EMBL" id="QSUB01000001">
    <property type="protein sequence ID" value="RGN07335.1"/>
    <property type="molecule type" value="Genomic_DNA"/>
</dbReference>
<evidence type="ECO:0000313" key="27">
    <source>
        <dbReference type="Proteomes" id="UP000284267"/>
    </source>
</evidence>
<dbReference type="EMBL" id="RCXQ01000004">
    <property type="protein sequence ID" value="RYT67518.1"/>
    <property type="molecule type" value="Genomic_DNA"/>
</dbReference>
<dbReference type="Proteomes" id="UP000261222">
    <property type="component" value="Unassembled WGS sequence"/>
</dbReference>
<evidence type="ECO:0000313" key="11">
    <source>
        <dbReference type="EMBL" id="RHG20193.1"/>
    </source>
</evidence>